<evidence type="ECO:0000313" key="3">
    <source>
        <dbReference type="EMBL" id="KKW37495.1"/>
    </source>
</evidence>
<comment type="caution">
    <text evidence="3">The sequence shown here is derived from an EMBL/GenBank/DDBJ whole genome shotgun (WGS) entry which is preliminary data.</text>
</comment>
<dbReference type="PANTHER" id="PTHR45947:SF3">
    <property type="entry name" value="SULFOQUINOVOSYL TRANSFERASE SQD2"/>
    <property type="match status" value="1"/>
</dbReference>
<dbReference type="Pfam" id="PF00534">
    <property type="entry name" value="Glycos_transf_1"/>
    <property type="match status" value="1"/>
</dbReference>
<evidence type="ECO:0000259" key="2">
    <source>
        <dbReference type="Pfam" id="PF13579"/>
    </source>
</evidence>
<dbReference type="Pfam" id="PF13579">
    <property type="entry name" value="Glyco_trans_4_4"/>
    <property type="match status" value="1"/>
</dbReference>
<dbReference type="STRING" id="1618607.UY86_C0007G0004"/>
<organism evidence="3 4">
    <name type="scientific">Candidatus Adlerbacteria bacterium GW2011_GWB1_54_7</name>
    <dbReference type="NCBI Taxonomy" id="1618607"/>
    <lineage>
        <taxon>Bacteria</taxon>
        <taxon>Candidatus Adleribacteriota</taxon>
    </lineage>
</organism>
<dbReference type="InterPro" id="IPR050194">
    <property type="entry name" value="Glycosyltransferase_grp1"/>
</dbReference>
<dbReference type="PANTHER" id="PTHR45947">
    <property type="entry name" value="SULFOQUINOVOSYL TRANSFERASE SQD2"/>
    <property type="match status" value="1"/>
</dbReference>
<feature type="domain" description="Glycosyltransferase subfamily 4-like N-terminal" evidence="2">
    <location>
        <begin position="40"/>
        <end position="127"/>
    </location>
</feature>
<dbReference type="GO" id="GO:0016757">
    <property type="term" value="F:glycosyltransferase activity"/>
    <property type="evidence" value="ECO:0007669"/>
    <property type="project" value="InterPro"/>
</dbReference>
<accession>A0A0G1Y2V3</accession>
<proteinExistence type="predicted"/>
<feature type="domain" description="Glycosyl transferase family 1" evidence="1">
    <location>
        <begin position="134"/>
        <end position="277"/>
    </location>
</feature>
<protein>
    <submittedName>
        <fullName evidence="3">Capsular polysaccharide biosynthsis protein</fullName>
    </submittedName>
</protein>
<dbReference type="InterPro" id="IPR001296">
    <property type="entry name" value="Glyco_trans_1"/>
</dbReference>
<dbReference type="Proteomes" id="UP000033852">
    <property type="component" value="Unassembled WGS sequence"/>
</dbReference>
<reference evidence="3 4" key="1">
    <citation type="journal article" date="2015" name="Nature">
        <title>rRNA introns, odd ribosomes, and small enigmatic genomes across a large radiation of phyla.</title>
        <authorList>
            <person name="Brown C.T."/>
            <person name="Hug L.A."/>
            <person name="Thomas B.C."/>
            <person name="Sharon I."/>
            <person name="Castelle C.J."/>
            <person name="Singh A."/>
            <person name="Wilkins M.J."/>
            <person name="Williams K.H."/>
            <person name="Banfield J.F."/>
        </authorList>
    </citation>
    <scope>NUCLEOTIDE SEQUENCE [LARGE SCALE GENOMIC DNA]</scope>
</reference>
<dbReference type="Gene3D" id="3.40.50.2000">
    <property type="entry name" value="Glycogen Phosphorylase B"/>
    <property type="match status" value="2"/>
</dbReference>
<dbReference type="EMBL" id="LCRR01000007">
    <property type="protein sequence ID" value="KKW37495.1"/>
    <property type="molecule type" value="Genomic_DNA"/>
</dbReference>
<evidence type="ECO:0000313" key="4">
    <source>
        <dbReference type="Proteomes" id="UP000033852"/>
    </source>
</evidence>
<sequence length="299" mass="33491">MKVLAITGDRSFAPGYPRFDLQRAAVNELSVVYWWRGSLWPKIPLGKFDVVTAQDPLCRGLFGWLTARRIGAKFNVQVHTDLSARNFFWRVLARAILRNADSIRVVSEKIKNQVLSMGTRAPVHVLPIYVDVSRFRNIKRQPHTQKTILWFGRFEPEKDPLLAIKILEQIRRTIAAKLIMLGAGSLEKSLKTNAARLNLAAQVEFPGWREPLPYLAQADMVLCTSRHESYGASVIEALAAGVPVVAPDVGIAKSAGAVVAPREKLADAVIEVLRSEKIGELKVPLLDKEAWIQKWRDTL</sequence>
<dbReference type="AlphaFoldDB" id="A0A0G1Y2V3"/>
<gene>
    <name evidence="3" type="ORF">UY86_C0007G0004</name>
</gene>
<dbReference type="InterPro" id="IPR028098">
    <property type="entry name" value="Glyco_trans_4-like_N"/>
</dbReference>
<evidence type="ECO:0000259" key="1">
    <source>
        <dbReference type="Pfam" id="PF00534"/>
    </source>
</evidence>
<name>A0A0G1Y2V3_9BACT</name>
<dbReference type="SUPFAM" id="SSF53756">
    <property type="entry name" value="UDP-Glycosyltransferase/glycogen phosphorylase"/>
    <property type="match status" value="1"/>
</dbReference>